<evidence type="ECO:0000313" key="1">
    <source>
        <dbReference type="EMBL" id="KND97729.1"/>
    </source>
</evidence>
<organism evidence="1 2">
    <name type="scientific">Candidozyma auris</name>
    <name type="common">Yeast</name>
    <name type="synonym">Candida auris</name>
    <dbReference type="NCBI Taxonomy" id="498019"/>
    <lineage>
        <taxon>Eukaryota</taxon>
        <taxon>Fungi</taxon>
        <taxon>Dikarya</taxon>
        <taxon>Ascomycota</taxon>
        <taxon>Saccharomycotina</taxon>
        <taxon>Pichiomycetes</taxon>
        <taxon>Metschnikowiaceae</taxon>
        <taxon>Candidozyma</taxon>
    </lineage>
</organism>
<sequence>MNLAFKHVQKRGGGGKIIRRNEELTKVKFYRQETDVKHKHTGNEPMPVVMTV</sequence>
<protein>
    <submittedName>
        <fullName evidence="1">Uncharacterized protein</fullName>
    </submittedName>
</protein>
<dbReference type="Proteomes" id="UP000037122">
    <property type="component" value="Unassembled WGS sequence"/>
</dbReference>
<gene>
    <name evidence="1" type="ORF">QG37_06138</name>
</gene>
<proteinExistence type="predicted"/>
<dbReference type="EMBL" id="LGST01000041">
    <property type="protein sequence ID" value="KND97729.1"/>
    <property type="molecule type" value="Genomic_DNA"/>
</dbReference>
<evidence type="ECO:0000313" key="2">
    <source>
        <dbReference type="Proteomes" id="UP000037122"/>
    </source>
</evidence>
<dbReference type="AlphaFoldDB" id="A0A0L0NUQ3"/>
<name>A0A0L0NUQ3_CANAR</name>
<reference evidence="2" key="1">
    <citation type="journal article" date="2015" name="BMC Genomics">
        <title>Draft genome of a commonly misdiagnosed multidrug resistant pathogen Candida auris.</title>
        <authorList>
            <person name="Chatterjee S."/>
            <person name="Alampalli S.V."/>
            <person name="Nageshan R.K."/>
            <person name="Chettiar S.T."/>
            <person name="Joshi S."/>
            <person name="Tatu U.S."/>
        </authorList>
    </citation>
    <scope>NUCLEOTIDE SEQUENCE [LARGE SCALE GENOMIC DNA]</scope>
    <source>
        <strain evidence="2">6684</strain>
    </source>
</reference>
<comment type="caution">
    <text evidence="1">The sequence shown here is derived from an EMBL/GenBank/DDBJ whole genome shotgun (WGS) entry which is preliminary data.</text>
</comment>
<accession>A0A0L0NUQ3</accession>